<accession>A0A1R1C097</accession>
<dbReference type="AlphaFoldDB" id="A0A1R1C097"/>
<dbReference type="Proteomes" id="UP000187134">
    <property type="component" value="Unassembled WGS sequence"/>
</dbReference>
<sequence>MNIDVSDINRPYVPPKTHPIETGIYFIGTKEVRRMYKNIKQWIENRAPGGIAYGRPRLGKTWAIDYLTKELPIDFGEKLPILKFKCEQNSRINETTFYEELLVQFGHGIPFSGRKTMKAERLKKYLQEIVESSGSKRLILFIDDAQRLVPVQYNILMDIYNYLKEFGISMTVILVGQEELKHVRSGFIASKMGQIVGRFMVHEYKFSGVRTKDELQTCLVGYDSLSEYPTNSGWSYTRFFFPDAYEQGFRLESSTEELFSTISNIRKEKGITKPLEIPMQYLTLTIEYAFKKYGVLGKNVDHLTSSHWLDSLGKSGYIENELYNDLI</sequence>
<proteinExistence type="predicted"/>
<dbReference type="InterPro" id="IPR049945">
    <property type="entry name" value="AAA_22"/>
</dbReference>
<reference evidence="2 3" key="1">
    <citation type="submission" date="2016-11" db="EMBL/GenBank/DDBJ databases">
        <title>Paenibacillus species isolates.</title>
        <authorList>
            <person name="Beno S.M."/>
        </authorList>
    </citation>
    <scope>NUCLEOTIDE SEQUENCE [LARGE SCALE GENOMIC DNA]</scope>
    <source>
        <strain evidence="2 3">FSL H8-0246</strain>
    </source>
</reference>
<feature type="domain" description="ORC1/DEAH AAA+ ATPase" evidence="1">
    <location>
        <begin position="50"/>
        <end position="182"/>
    </location>
</feature>
<comment type="caution">
    <text evidence="2">The sequence shown here is derived from an EMBL/GenBank/DDBJ whole genome shotgun (WGS) entry which is preliminary data.</text>
</comment>
<evidence type="ECO:0000313" key="3">
    <source>
        <dbReference type="Proteomes" id="UP000187134"/>
    </source>
</evidence>
<dbReference type="RefSeq" id="WP_076331696.1">
    <property type="nucleotide sequence ID" value="NZ_MRTJ01000002.1"/>
</dbReference>
<dbReference type="EMBL" id="MRTJ01000002">
    <property type="protein sequence ID" value="OMF15505.1"/>
    <property type="molecule type" value="Genomic_DNA"/>
</dbReference>
<gene>
    <name evidence="2" type="ORF">BK131_11620</name>
</gene>
<dbReference type="Gene3D" id="3.40.50.300">
    <property type="entry name" value="P-loop containing nucleotide triphosphate hydrolases"/>
    <property type="match status" value="1"/>
</dbReference>
<dbReference type="OrthoDB" id="8903747at2"/>
<name>A0A1R1C097_PAEAM</name>
<organism evidence="2 3">
    <name type="scientific">Paenibacillus amylolyticus</name>
    <dbReference type="NCBI Taxonomy" id="1451"/>
    <lineage>
        <taxon>Bacteria</taxon>
        <taxon>Bacillati</taxon>
        <taxon>Bacillota</taxon>
        <taxon>Bacilli</taxon>
        <taxon>Bacillales</taxon>
        <taxon>Paenibacillaceae</taxon>
        <taxon>Paenibacillus</taxon>
    </lineage>
</organism>
<protein>
    <submittedName>
        <fullName evidence="2">AAA family ATPase</fullName>
    </submittedName>
</protein>
<dbReference type="Pfam" id="PF13401">
    <property type="entry name" value="AAA_22"/>
    <property type="match status" value="1"/>
</dbReference>
<evidence type="ECO:0000259" key="1">
    <source>
        <dbReference type="Pfam" id="PF13401"/>
    </source>
</evidence>
<dbReference type="GO" id="GO:0016887">
    <property type="term" value="F:ATP hydrolysis activity"/>
    <property type="evidence" value="ECO:0007669"/>
    <property type="project" value="InterPro"/>
</dbReference>
<evidence type="ECO:0000313" key="2">
    <source>
        <dbReference type="EMBL" id="OMF15505.1"/>
    </source>
</evidence>
<dbReference type="InterPro" id="IPR027417">
    <property type="entry name" value="P-loop_NTPase"/>
</dbReference>
<dbReference type="SUPFAM" id="SSF52540">
    <property type="entry name" value="P-loop containing nucleoside triphosphate hydrolases"/>
    <property type="match status" value="1"/>
</dbReference>